<proteinExistence type="predicted"/>
<organism evidence="2 3">
    <name type="scientific">Protaetiibacter intestinalis</name>
    <dbReference type="NCBI Taxonomy" id="2419774"/>
    <lineage>
        <taxon>Bacteria</taxon>
        <taxon>Bacillati</taxon>
        <taxon>Actinomycetota</taxon>
        <taxon>Actinomycetes</taxon>
        <taxon>Micrococcales</taxon>
        <taxon>Microbacteriaceae</taxon>
        <taxon>Protaetiibacter</taxon>
    </lineage>
</organism>
<dbReference type="PROSITE" id="PS51257">
    <property type="entry name" value="PROKAR_LIPOPROTEIN"/>
    <property type="match status" value="1"/>
</dbReference>
<sequence>MRLVAGVACLALAAPVLVGCFPTTRQPAPVPEELAWTIEQSTPTDVTTQLDAAGAVSAVIPVSGGTLTATGADGTSYTLTIPADALRVATEVTLTPVASTTGLPFGETASYGVDIGPDGTELDAFATIQIVPATPIPGDQQVLYQYRGSGDDLAFALPTPDATGISISTDHFSGYGTAATAPNVVQEEYRLGGDAARAIMSELAHRIQTHTQPRADGSRPPIDPDDLQPFLDLFRDYVLEPRIAHATDSCAAGVLAARTYGEFQRHLALLGMSPQPDGRLPGLVTTMAKTCIDQEYSYCRDEHLTYRILPLYVAMIRAVAVAGDVDPSVDEELRAKVVDCLSFRLDFTSEAVVEGDSGWASAVEASVDLTFDLDGIDAKTGSWKPQFREASTELVNTSVSAEQAGWSGCTATATPSDGEFFFYGMELLASGYDAMAVESGPQRVGRLDDVRLRFGTTVAGGDWQVTCPDYPFQPPAISGIWYVTFLGAHADDLIADQSQGGIEFTGWEPGAPGNATIATREWTATGDRVHETGTLTLVHTPR</sequence>
<dbReference type="EMBL" id="CP032630">
    <property type="protein sequence ID" value="AYF98072.1"/>
    <property type="molecule type" value="Genomic_DNA"/>
</dbReference>
<gene>
    <name evidence="2" type="ORF">D7I47_07260</name>
</gene>
<feature type="chain" id="PRO_5038817710" evidence="1">
    <location>
        <begin position="19"/>
        <end position="542"/>
    </location>
</feature>
<dbReference type="Proteomes" id="UP000278886">
    <property type="component" value="Chromosome"/>
</dbReference>
<evidence type="ECO:0000313" key="3">
    <source>
        <dbReference type="Proteomes" id="UP000278886"/>
    </source>
</evidence>
<protein>
    <submittedName>
        <fullName evidence="2">Uncharacterized protein</fullName>
    </submittedName>
</protein>
<name>A0A387B3D5_9MICO</name>
<reference evidence="3" key="1">
    <citation type="submission" date="2018-09" db="EMBL/GenBank/DDBJ databases">
        <title>Genome sequencing of strain 2DFWR-13.</title>
        <authorList>
            <person name="Heo J."/>
            <person name="Kim S.-J."/>
            <person name="Kwon S.-W."/>
        </authorList>
    </citation>
    <scope>NUCLEOTIDE SEQUENCE [LARGE SCALE GENOMIC DNA]</scope>
    <source>
        <strain evidence="3">2DFWR-13</strain>
    </source>
</reference>
<keyword evidence="3" id="KW-1185">Reference proteome</keyword>
<accession>A0A387B3D5</accession>
<evidence type="ECO:0000256" key="1">
    <source>
        <dbReference type="SAM" id="SignalP"/>
    </source>
</evidence>
<dbReference type="AlphaFoldDB" id="A0A387B3D5"/>
<evidence type="ECO:0000313" key="2">
    <source>
        <dbReference type="EMBL" id="AYF98072.1"/>
    </source>
</evidence>
<keyword evidence="1" id="KW-0732">Signal</keyword>
<feature type="signal peptide" evidence="1">
    <location>
        <begin position="1"/>
        <end position="18"/>
    </location>
</feature>
<dbReference type="KEGG" id="lyd:D7I47_07260"/>